<dbReference type="PANTHER" id="PTHR11886:SF35">
    <property type="entry name" value="DYNEIN LIGHT CHAIN"/>
    <property type="match status" value="1"/>
</dbReference>
<dbReference type="InterPro" id="IPR001372">
    <property type="entry name" value="Dynein_light_chain_typ-1/2"/>
</dbReference>
<dbReference type="PANTHER" id="PTHR11886">
    <property type="entry name" value="DYNEIN LIGHT CHAIN"/>
    <property type="match status" value="1"/>
</dbReference>
<proteinExistence type="predicted"/>
<dbReference type="GO" id="GO:0007017">
    <property type="term" value="P:microtubule-based process"/>
    <property type="evidence" value="ECO:0007669"/>
    <property type="project" value="InterPro"/>
</dbReference>
<keyword evidence="2" id="KW-1185">Reference proteome</keyword>
<dbReference type="AlphaFoldDB" id="A0A3P6SL38"/>
<protein>
    <recommendedName>
        <fullName evidence="3">Dynein light chain</fullName>
    </recommendedName>
</protein>
<sequence>MQAPPPLSRCLRPQPDPCADKPQFMRVDLHEKLESFFLEMVMCACKVYDTDYDLACAIKQCLDKKFGPEWHVIVGEKFGSHIEHQPKAFAHILYQGRSFLICRHIKQFIDDHRAHMNIQRTQVKPPDSICIQYCDKGPCEDKPKLIRSDINEKLEAFFLEMVVSACKIYEDDYDLACAIKRCLDKKFGPQWHVIVGEMFGSHFEHQPKSFVYINHKGKFFLMFRFG</sequence>
<dbReference type="GO" id="GO:0045505">
    <property type="term" value="F:dynein intermediate chain binding"/>
    <property type="evidence" value="ECO:0007669"/>
    <property type="project" value="TreeGrafter"/>
</dbReference>
<dbReference type="Proteomes" id="UP000281553">
    <property type="component" value="Unassembled WGS sequence"/>
</dbReference>
<evidence type="ECO:0008006" key="3">
    <source>
        <dbReference type="Google" id="ProtNLM"/>
    </source>
</evidence>
<dbReference type="EMBL" id="UYRU01042603">
    <property type="protein sequence ID" value="VDK76592.1"/>
    <property type="molecule type" value="Genomic_DNA"/>
</dbReference>
<organism evidence="1 2">
    <name type="scientific">Dibothriocephalus latus</name>
    <name type="common">Fish tapeworm</name>
    <name type="synonym">Diphyllobothrium latum</name>
    <dbReference type="NCBI Taxonomy" id="60516"/>
    <lineage>
        <taxon>Eukaryota</taxon>
        <taxon>Metazoa</taxon>
        <taxon>Spiralia</taxon>
        <taxon>Lophotrochozoa</taxon>
        <taxon>Platyhelminthes</taxon>
        <taxon>Cestoda</taxon>
        <taxon>Eucestoda</taxon>
        <taxon>Diphyllobothriidea</taxon>
        <taxon>Diphyllobothriidae</taxon>
        <taxon>Dibothriocephalus</taxon>
    </lineage>
</organism>
<dbReference type="OrthoDB" id="6506078at2759"/>
<evidence type="ECO:0000313" key="1">
    <source>
        <dbReference type="EMBL" id="VDK76592.1"/>
    </source>
</evidence>
<accession>A0A3P6SL38</accession>
<reference evidence="1 2" key="1">
    <citation type="submission" date="2018-11" db="EMBL/GenBank/DDBJ databases">
        <authorList>
            <consortium name="Pathogen Informatics"/>
        </authorList>
    </citation>
    <scope>NUCLEOTIDE SEQUENCE [LARGE SCALE GENOMIC DNA]</scope>
</reference>
<dbReference type="SMART" id="SM01375">
    <property type="entry name" value="Dynein_light"/>
    <property type="match status" value="2"/>
</dbReference>
<dbReference type="CDD" id="cd21450">
    <property type="entry name" value="DLC-like_DYNLL1-like"/>
    <property type="match status" value="2"/>
</dbReference>
<gene>
    <name evidence="1" type="ORF">DILT_LOCUS2771</name>
</gene>
<dbReference type="Gene3D" id="3.30.740.10">
    <property type="entry name" value="Protein Inhibitor Of Neuronal Nitric Oxide Synthase"/>
    <property type="match status" value="2"/>
</dbReference>
<dbReference type="Pfam" id="PF01221">
    <property type="entry name" value="Dynein_light"/>
    <property type="match status" value="2"/>
</dbReference>
<name>A0A3P6SL38_DIBLA</name>
<dbReference type="GO" id="GO:0005868">
    <property type="term" value="C:cytoplasmic dynein complex"/>
    <property type="evidence" value="ECO:0007669"/>
    <property type="project" value="TreeGrafter"/>
</dbReference>
<evidence type="ECO:0000313" key="2">
    <source>
        <dbReference type="Proteomes" id="UP000281553"/>
    </source>
</evidence>
<dbReference type="InterPro" id="IPR037177">
    <property type="entry name" value="DLC_sf"/>
</dbReference>
<dbReference type="SUPFAM" id="SSF54648">
    <property type="entry name" value="DLC"/>
    <property type="match status" value="2"/>
</dbReference>